<dbReference type="PANTHER" id="PTHR37164">
    <property type="entry name" value="BACTERIOHEMERYTHRIN"/>
    <property type="match status" value="1"/>
</dbReference>
<dbReference type="GO" id="GO:0005344">
    <property type="term" value="F:oxygen carrier activity"/>
    <property type="evidence" value="ECO:0007669"/>
    <property type="project" value="UniProtKB-KW"/>
</dbReference>
<accession>A0A291IKM8</accession>
<keyword evidence="2" id="KW-0813">Transport</keyword>
<proteinExistence type="inferred from homology"/>
<dbReference type="RefSeq" id="WP_064025976.1">
    <property type="nucleotide sequence ID" value="NZ_CP023669.1"/>
</dbReference>
<evidence type="ECO:0000256" key="3">
    <source>
        <dbReference type="ARBA" id="ARBA00022723"/>
    </source>
</evidence>
<dbReference type="PANTHER" id="PTHR37164:SF1">
    <property type="entry name" value="BACTERIOHEMERYTHRIN"/>
    <property type="match status" value="1"/>
</dbReference>
<keyword evidence="6" id="KW-1185">Reference proteome</keyword>
<dbReference type="NCBIfam" id="TIGR02481">
    <property type="entry name" value="hemeryth_dom"/>
    <property type="match status" value="1"/>
</dbReference>
<dbReference type="EMBL" id="LUUL01000061">
    <property type="protein sequence ID" value="OAI27936.1"/>
    <property type="molecule type" value="Genomic_DNA"/>
</dbReference>
<evidence type="ECO:0000256" key="4">
    <source>
        <dbReference type="ARBA" id="ARBA00023004"/>
    </source>
</evidence>
<protein>
    <submittedName>
        <fullName evidence="5">Hemerythrin</fullName>
    </submittedName>
</protein>
<dbReference type="InterPro" id="IPR050669">
    <property type="entry name" value="Hemerythrin"/>
</dbReference>
<dbReference type="InterPro" id="IPR012312">
    <property type="entry name" value="Hemerythrin-like"/>
</dbReference>
<dbReference type="KEGG" id="mko:MKLM6_2613"/>
<name>A0A291IKM8_9GAMM</name>
<sequence length="130" mass="14821">MTLIDKSTIPATGNDQIDSDHAEFISLLNQLDNADNLEFAGLFRQLHEHVAAHFERENQLMAQSLFPAESEHKGEHQRVLSEFKQFQSRVDKGLIAFGQAFIRERLPGWFAIHAATMDNVLASYIRQNRA</sequence>
<dbReference type="PROSITE" id="PS00550">
    <property type="entry name" value="HEMERYTHRINS"/>
    <property type="match status" value="1"/>
</dbReference>
<keyword evidence="4" id="KW-0408">Iron</keyword>
<dbReference type="InterPro" id="IPR012827">
    <property type="entry name" value="Hemerythrin_metal-bd"/>
</dbReference>
<dbReference type="InterPro" id="IPR035938">
    <property type="entry name" value="Hemerythrin-like_sf"/>
</dbReference>
<dbReference type="Gene3D" id="1.20.120.50">
    <property type="entry name" value="Hemerythrin-like"/>
    <property type="match status" value="1"/>
</dbReference>
<dbReference type="SUPFAM" id="SSF47188">
    <property type="entry name" value="Hemerythrin-like"/>
    <property type="match status" value="1"/>
</dbReference>
<dbReference type="GO" id="GO:0046872">
    <property type="term" value="F:metal ion binding"/>
    <property type="evidence" value="ECO:0007669"/>
    <property type="project" value="UniProtKB-KW"/>
</dbReference>
<reference evidence="5 6" key="1">
    <citation type="submission" date="2016-03" db="EMBL/GenBank/DDBJ databases">
        <authorList>
            <person name="Heylen K."/>
            <person name="De Vos P."/>
            <person name="Vekeman B."/>
        </authorList>
    </citation>
    <scope>NUCLEOTIDE SEQUENCE [LARGE SCALE GENOMIC DNA]</scope>
    <source>
        <strain evidence="5 6">R-49807</strain>
    </source>
</reference>
<keyword evidence="2" id="KW-0561">Oxygen transport</keyword>
<dbReference type="Pfam" id="PF01814">
    <property type="entry name" value="Hemerythrin"/>
    <property type="match status" value="1"/>
</dbReference>
<dbReference type="AlphaFoldDB" id="A0A291IKM8"/>
<dbReference type="CDD" id="cd12107">
    <property type="entry name" value="Hemerythrin"/>
    <property type="match status" value="1"/>
</dbReference>
<organism evidence="5 6">
    <name type="scientific">Methylomonas koyamae</name>
    <dbReference type="NCBI Taxonomy" id="702114"/>
    <lineage>
        <taxon>Bacteria</taxon>
        <taxon>Pseudomonadati</taxon>
        <taxon>Pseudomonadota</taxon>
        <taxon>Gammaproteobacteria</taxon>
        <taxon>Methylococcales</taxon>
        <taxon>Methylococcaceae</taxon>
        <taxon>Methylomonas</taxon>
    </lineage>
</organism>
<evidence type="ECO:0000313" key="5">
    <source>
        <dbReference type="EMBL" id="OAI27936.1"/>
    </source>
</evidence>
<dbReference type="InterPro" id="IPR016131">
    <property type="entry name" value="Haemerythrin_Fe_BS"/>
</dbReference>
<evidence type="ECO:0000313" key="6">
    <source>
        <dbReference type="Proteomes" id="UP000077734"/>
    </source>
</evidence>
<gene>
    <name evidence="5" type="ORF">A1356_08115</name>
</gene>
<evidence type="ECO:0000256" key="2">
    <source>
        <dbReference type="ARBA" id="ARBA00022621"/>
    </source>
</evidence>
<evidence type="ECO:0000256" key="1">
    <source>
        <dbReference type="ARBA" id="ARBA00010587"/>
    </source>
</evidence>
<comment type="similarity">
    <text evidence="1">Belongs to the hemerythrin family.</text>
</comment>
<comment type="caution">
    <text evidence="5">The sequence shown here is derived from an EMBL/GenBank/DDBJ whole genome shotgun (WGS) entry which is preliminary data.</text>
</comment>
<keyword evidence="3" id="KW-0479">Metal-binding</keyword>
<dbReference type="Proteomes" id="UP000077734">
    <property type="component" value="Unassembled WGS sequence"/>
</dbReference>